<evidence type="ECO:0000256" key="1">
    <source>
        <dbReference type="SAM" id="MobiDB-lite"/>
    </source>
</evidence>
<proteinExistence type="predicted"/>
<dbReference type="AlphaFoldDB" id="A0A914DDL2"/>
<accession>A0A914DDL2</accession>
<organism evidence="2 3">
    <name type="scientific">Acrobeloides nanus</name>
    <dbReference type="NCBI Taxonomy" id="290746"/>
    <lineage>
        <taxon>Eukaryota</taxon>
        <taxon>Metazoa</taxon>
        <taxon>Ecdysozoa</taxon>
        <taxon>Nematoda</taxon>
        <taxon>Chromadorea</taxon>
        <taxon>Rhabditida</taxon>
        <taxon>Tylenchina</taxon>
        <taxon>Cephalobomorpha</taxon>
        <taxon>Cephaloboidea</taxon>
        <taxon>Cephalobidae</taxon>
        <taxon>Acrobeloides</taxon>
    </lineage>
</organism>
<keyword evidence="2" id="KW-1185">Reference proteome</keyword>
<name>A0A914DDL2_9BILA</name>
<dbReference type="GO" id="GO:0003676">
    <property type="term" value="F:nucleic acid binding"/>
    <property type="evidence" value="ECO:0007669"/>
    <property type="project" value="InterPro"/>
</dbReference>
<reference evidence="3" key="1">
    <citation type="submission" date="2022-11" db="UniProtKB">
        <authorList>
            <consortium name="WormBaseParasite"/>
        </authorList>
    </citation>
    <scope>IDENTIFICATION</scope>
</reference>
<feature type="compositionally biased region" description="Basic and acidic residues" evidence="1">
    <location>
        <begin position="30"/>
        <end position="48"/>
    </location>
</feature>
<evidence type="ECO:0000313" key="2">
    <source>
        <dbReference type="Proteomes" id="UP000887540"/>
    </source>
</evidence>
<sequence length="212" mass="24474">MHSFGHKQQEIADALHISQQLVSKAIIRGTVEDRPGRGRKPKLEQSKELRKKNGICTSDITHVCSSNFGRRIEAQVMEAAEAIRFDKEKESEKAFGWDNETEEYEEEWTFQQDSAPSHRAKETQAWLRENVPDFINNKEWPPYSPDLNPLDYSIWGYLEAKACEKPHKSINSLKKAIKKAWDEMPDEMVARVVDRWPGRLQACIDAEGGYIE</sequence>
<dbReference type="PANTHER" id="PTHR46068">
    <property type="entry name" value="PROTEIN CBG27172"/>
    <property type="match status" value="1"/>
</dbReference>
<dbReference type="Gene3D" id="3.30.420.10">
    <property type="entry name" value="Ribonuclease H-like superfamily/Ribonuclease H"/>
    <property type="match status" value="1"/>
</dbReference>
<protein>
    <submittedName>
        <fullName evidence="3">Transposase</fullName>
    </submittedName>
</protein>
<feature type="region of interest" description="Disordered" evidence="1">
    <location>
        <begin position="28"/>
        <end position="50"/>
    </location>
</feature>
<dbReference type="Proteomes" id="UP000887540">
    <property type="component" value="Unplaced"/>
</dbReference>
<evidence type="ECO:0000313" key="3">
    <source>
        <dbReference type="WBParaSite" id="ACRNAN_scaffold2428.g27783.t1"/>
    </source>
</evidence>
<dbReference type="InterPro" id="IPR036397">
    <property type="entry name" value="RNaseH_sf"/>
</dbReference>
<dbReference type="WBParaSite" id="ACRNAN_scaffold2428.g27783.t1">
    <property type="protein sequence ID" value="ACRNAN_scaffold2428.g27783.t1"/>
    <property type="gene ID" value="ACRNAN_scaffold2428.g27783"/>
</dbReference>
<dbReference type="PANTHER" id="PTHR46068:SF1">
    <property type="entry name" value="TRANSPOSASE IS30-LIKE HTH DOMAIN-CONTAINING PROTEIN"/>
    <property type="match status" value="1"/>
</dbReference>